<proteinExistence type="inferred from homology"/>
<evidence type="ECO:0000313" key="9">
    <source>
        <dbReference type="Proteomes" id="UP000019491"/>
    </source>
</evidence>
<dbReference type="InterPro" id="IPR016160">
    <property type="entry name" value="Ald_DH_CS_CYS"/>
</dbReference>
<comment type="catalytic activity">
    <reaction evidence="4">
        <text>an aldehyde + NAD(+) + H2O = a carboxylate + NADH + 2 H(+)</text>
        <dbReference type="Rhea" id="RHEA:16185"/>
        <dbReference type="ChEBI" id="CHEBI:15377"/>
        <dbReference type="ChEBI" id="CHEBI:15378"/>
        <dbReference type="ChEBI" id="CHEBI:17478"/>
        <dbReference type="ChEBI" id="CHEBI:29067"/>
        <dbReference type="ChEBI" id="CHEBI:57540"/>
        <dbReference type="ChEBI" id="CHEBI:57945"/>
        <dbReference type="EC" id="1.2.1.3"/>
    </reaction>
</comment>
<dbReference type="InterPro" id="IPR029510">
    <property type="entry name" value="Ald_DH_CS_GLU"/>
</dbReference>
<evidence type="ECO:0000256" key="3">
    <source>
        <dbReference type="ARBA" id="ARBA00024226"/>
    </source>
</evidence>
<sequence length="491" mass="51779">MTVAIVWVDCDRKHTARREELMHQMFINGTWSRGTDARYFDVENPATGEVIASVPDASAVDLDHAVSSAQNAFGTWSSTEPDLRADLLSAFADRLEDEAGEVAATVTAELGAPVKLAHRLHTQLAIQDIRATVEALRTSEFKRVMGNSTVRSVPIGVVGAITPWNYPVHQVVSKIVPAIAAGATVVLKPSELAPLSALLLAKLSKEAGLPSGVLNVLTGSGAGIGQQLVRHPGIDAISFTGSEGVGAAVAAGAAPTFKKVTLELGGKSASLVLDDADLDAAVKVTVANCFLNSGQSCNALTRLLVPEHLLDYVEQVAVQAARKHLPGDPTLSSTRMGPVISEGHRQRIWEHIRSAQTEGARLIYGGSERPAELPEKGFYVTPTIFSDVDPHATIAQEEVFGPVLSILTYDSVDSAVSIANGTRFGLGGAVWSGDTDRAKDIASRIRTGQIDINGAAFNPAAPFGGFRNSGYGRELGAHGIGEFLTTQSIQL</sequence>
<feature type="domain" description="Aldehyde dehydrogenase" evidence="7">
    <location>
        <begin position="31"/>
        <end position="489"/>
    </location>
</feature>
<evidence type="ECO:0000256" key="4">
    <source>
        <dbReference type="ARBA" id="ARBA00049194"/>
    </source>
</evidence>
<comment type="similarity">
    <text evidence="1 6">Belongs to the aldehyde dehydrogenase family.</text>
</comment>
<evidence type="ECO:0000313" key="8">
    <source>
        <dbReference type="EMBL" id="GAF46541.1"/>
    </source>
</evidence>
<dbReference type="Proteomes" id="UP000019491">
    <property type="component" value="Unassembled WGS sequence"/>
</dbReference>
<dbReference type="Gene3D" id="3.40.605.10">
    <property type="entry name" value="Aldehyde Dehydrogenase, Chain A, domain 1"/>
    <property type="match status" value="1"/>
</dbReference>
<dbReference type="SUPFAM" id="SSF53720">
    <property type="entry name" value="ALDH-like"/>
    <property type="match status" value="1"/>
</dbReference>
<dbReference type="InterPro" id="IPR016163">
    <property type="entry name" value="Ald_DH_C"/>
</dbReference>
<protein>
    <recommendedName>
        <fullName evidence="3">aldehyde dehydrogenase (NAD(+))</fullName>
        <ecNumber evidence="3">1.2.1.3</ecNumber>
    </recommendedName>
</protein>
<keyword evidence="2 6" id="KW-0560">Oxidoreductase</keyword>
<dbReference type="RefSeq" id="WP_217999439.1">
    <property type="nucleotide sequence ID" value="NZ_BAWF01000031.1"/>
</dbReference>
<feature type="active site" evidence="5">
    <location>
        <position position="263"/>
    </location>
</feature>
<dbReference type="PANTHER" id="PTHR42804:SF1">
    <property type="entry name" value="ALDEHYDE DEHYDROGENASE-RELATED"/>
    <property type="match status" value="1"/>
</dbReference>
<dbReference type="PANTHER" id="PTHR42804">
    <property type="entry name" value="ALDEHYDE DEHYDROGENASE"/>
    <property type="match status" value="1"/>
</dbReference>
<gene>
    <name evidence="8" type="ORF">RW1_031_01260</name>
</gene>
<evidence type="ECO:0000256" key="2">
    <source>
        <dbReference type="ARBA" id="ARBA00023002"/>
    </source>
</evidence>
<dbReference type="FunFam" id="3.40.605.10:FF:000007">
    <property type="entry name" value="NAD/NADP-dependent betaine aldehyde dehydrogenase"/>
    <property type="match status" value="1"/>
</dbReference>
<keyword evidence="9" id="KW-1185">Reference proteome</keyword>
<reference evidence="8 9" key="1">
    <citation type="submission" date="2014-02" db="EMBL/GenBank/DDBJ databases">
        <title>Whole genome shotgun sequence of Rhodococcus wratislaviensis NBRC 100605.</title>
        <authorList>
            <person name="Hosoyama A."/>
            <person name="Tsuchikane K."/>
            <person name="Yoshida I."/>
            <person name="Ohji S."/>
            <person name="Ichikawa N."/>
            <person name="Yamazoe A."/>
            <person name="Fujita N."/>
        </authorList>
    </citation>
    <scope>NUCLEOTIDE SEQUENCE [LARGE SCALE GENOMIC DNA]</scope>
    <source>
        <strain evidence="8 9">NBRC 100605</strain>
    </source>
</reference>
<accession>X0Q752</accession>
<dbReference type="PROSITE" id="PS00070">
    <property type="entry name" value="ALDEHYDE_DEHYDR_CYS"/>
    <property type="match status" value="1"/>
</dbReference>
<dbReference type="GO" id="GO:0004029">
    <property type="term" value="F:aldehyde dehydrogenase (NAD+) activity"/>
    <property type="evidence" value="ECO:0007669"/>
    <property type="project" value="UniProtKB-EC"/>
</dbReference>
<evidence type="ECO:0000256" key="5">
    <source>
        <dbReference type="PROSITE-ProRule" id="PRU10007"/>
    </source>
</evidence>
<evidence type="ECO:0000259" key="7">
    <source>
        <dbReference type="Pfam" id="PF00171"/>
    </source>
</evidence>
<dbReference type="FunFam" id="3.40.309.10:FF:000012">
    <property type="entry name" value="Betaine aldehyde dehydrogenase"/>
    <property type="match status" value="1"/>
</dbReference>
<organism evidence="8 9">
    <name type="scientific">Rhodococcus wratislaviensis NBRC 100605</name>
    <dbReference type="NCBI Taxonomy" id="1219028"/>
    <lineage>
        <taxon>Bacteria</taxon>
        <taxon>Bacillati</taxon>
        <taxon>Actinomycetota</taxon>
        <taxon>Actinomycetes</taxon>
        <taxon>Mycobacteriales</taxon>
        <taxon>Nocardiaceae</taxon>
        <taxon>Rhodococcus</taxon>
    </lineage>
</organism>
<dbReference type="EMBL" id="BAWF01000031">
    <property type="protein sequence ID" value="GAF46541.1"/>
    <property type="molecule type" value="Genomic_DNA"/>
</dbReference>
<evidence type="ECO:0000256" key="6">
    <source>
        <dbReference type="RuleBase" id="RU003345"/>
    </source>
</evidence>
<dbReference type="PROSITE" id="PS00687">
    <property type="entry name" value="ALDEHYDE_DEHYDR_GLU"/>
    <property type="match status" value="1"/>
</dbReference>
<dbReference type="EC" id="1.2.1.3" evidence="3"/>
<dbReference type="AlphaFoldDB" id="X0Q752"/>
<dbReference type="InterPro" id="IPR015590">
    <property type="entry name" value="Aldehyde_DH_dom"/>
</dbReference>
<dbReference type="InterPro" id="IPR016162">
    <property type="entry name" value="Ald_DH_N"/>
</dbReference>
<dbReference type="InterPro" id="IPR016161">
    <property type="entry name" value="Ald_DH/histidinol_DH"/>
</dbReference>
<name>X0Q752_RHOWR</name>
<evidence type="ECO:0000256" key="1">
    <source>
        <dbReference type="ARBA" id="ARBA00009986"/>
    </source>
</evidence>
<dbReference type="Gene3D" id="3.40.309.10">
    <property type="entry name" value="Aldehyde Dehydrogenase, Chain A, domain 2"/>
    <property type="match status" value="1"/>
</dbReference>
<dbReference type="Pfam" id="PF00171">
    <property type="entry name" value="Aldedh"/>
    <property type="match status" value="1"/>
</dbReference>
<comment type="caution">
    <text evidence="8">The sequence shown here is derived from an EMBL/GenBank/DDBJ whole genome shotgun (WGS) entry which is preliminary data.</text>
</comment>
<dbReference type="CDD" id="cd07138">
    <property type="entry name" value="ALDH_CddD_SSP0762"/>
    <property type="match status" value="1"/>
</dbReference>